<dbReference type="AlphaFoldDB" id="A0A0L0CKK4"/>
<feature type="region of interest" description="Disordered" evidence="1">
    <location>
        <begin position="1"/>
        <end position="39"/>
    </location>
</feature>
<name>A0A0L0CKK4_LUCCU</name>
<evidence type="ECO:0000313" key="3">
    <source>
        <dbReference type="Proteomes" id="UP000037069"/>
    </source>
</evidence>
<protein>
    <submittedName>
        <fullName evidence="2">Uncharacterized protein</fullName>
    </submittedName>
</protein>
<organism evidence="2 3">
    <name type="scientific">Lucilia cuprina</name>
    <name type="common">Green bottle fly</name>
    <name type="synonym">Australian sheep blowfly</name>
    <dbReference type="NCBI Taxonomy" id="7375"/>
    <lineage>
        <taxon>Eukaryota</taxon>
        <taxon>Metazoa</taxon>
        <taxon>Ecdysozoa</taxon>
        <taxon>Arthropoda</taxon>
        <taxon>Hexapoda</taxon>
        <taxon>Insecta</taxon>
        <taxon>Pterygota</taxon>
        <taxon>Neoptera</taxon>
        <taxon>Endopterygota</taxon>
        <taxon>Diptera</taxon>
        <taxon>Brachycera</taxon>
        <taxon>Muscomorpha</taxon>
        <taxon>Oestroidea</taxon>
        <taxon>Calliphoridae</taxon>
        <taxon>Luciliinae</taxon>
        <taxon>Lucilia</taxon>
    </lineage>
</organism>
<reference evidence="2 3" key="1">
    <citation type="journal article" date="2015" name="Nat. Commun.">
        <title>Lucilia cuprina genome unlocks parasitic fly biology to underpin future interventions.</title>
        <authorList>
            <person name="Anstead C.A."/>
            <person name="Korhonen P.K."/>
            <person name="Young N.D."/>
            <person name="Hall R.S."/>
            <person name="Jex A.R."/>
            <person name="Murali S.C."/>
            <person name="Hughes D.S."/>
            <person name="Lee S.F."/>
            <person name="Perry T."/>
            <person name="Stroehlein A.J."/>
            <person name="Ansell B.R."/>
            <person name="Breugelmans B."/>
            <person name="Hofmann A."/>
            <person name="Qu J."/>
            <person name="Dugan S."/>
            <person name="Lee S.L."/>
            <person name="Chao H."/>
            <person name="Dinh H."/>
            <person name="Han Y."/>
            <person name="Doddapaneni H.V."/>
            <person name="Worley K.C."/>
            <person name="Muzny D.M."/>
            <person name="Ioannidis P."/>
            <person name="Waterhouse R.M."/>
            <person name="Zdobnov E.M."/>
            <person name="James P.J."/>
            <person name="Bagnall N.H."/>
            <person name="Kotze A.C."/>
            <person name="Gibbs R.A."/>
            <person name="Richards S."/>
            <person name="Batterham P."/>
            <person name="Gasser R.B."/>
        </authorList>
    </citation>
    <scope>NUCLEOTIDE SEQUENCE [LARGE SCALE GENOMIC DNA]</scope>
    <source>
        <strain evidence="2 3">LS</strain>
        <tissue evidence="2">Full body</tissue>
    </source>
</reference>
<keyword evidence="3" id="KW-1185">Reference proteome</keyword>
<accession>A0A0L0CKK4</accession>
<dbReference type="EMBL" id="JRES01000271">
    <property type="protein sequence ID" value="KNC32767.1"/>
    <property type="molecule type" value="Genomic_DNA"/>
</dbReference>
<evidence type="ECO:0000313" key="2">
    <source>
        <dbReference type="EMBL" id="KNC32767.1"/>
    </source>
</evidence>
<proteinExistence type="predicted"/>
<dbReference type="Proteomes" id="UP000037069">
    <property type="component" value="Unassembled WGS sequence"/>
</dbReference>
<gene>
    <name evidence="2" type="ORF">FF38_08294</name>
</gene>
<feature type="compositionally biased region" description="Polar residues" evidence="1">
    <location>
        <begin position="29"/>
        <end position="39"/>
    </location>
</feature>
<sequence length="39" mass="4554">MTTDEVILRRDKAAENGEEFREPPPRIRGQSTYLAQQHL</sequence>
<feature type="compositionally biased region" description="Basic and acidic residues" evidence="1">
    <location>
        <begin position="1"/>
        <end position="25"/>
    </location>
</feature>
<evidence type="ECO:0000256" key="1">
    <source>
        <dbReference type="SAM" id="MobiDB-lite"/>
    </source>
</evidence>
<comment type="caution">
    <text evidence="2">The sequence shown here is derived from an EMBL/GenBank/DDBJ whole genome shotgun (WGS) entry which is preliminary data.</text>
</comment>